<sequence>MRNTFALAPVYRARVLAGEVALEVLSERVTDFVCCLATAMRQSGLLVMAQWRDIDWTRRVPKLWNGKVGAREVSLTQKAVERETVRHCPASTSPAHESTVGARPPGPPPSRSCACPGASVGEIHRG</sequence>
<protein>
    <submittedName>
        <fullName evidence="2">Uncharacterized protein</fullName>
    </submittedName>
</protein>
<dbReference type="Proteomes" id="UP000484381">
    <property type="component" value="Unassembled WGS sequence"/>
</dbReference>
<dbReference type="RefSeq" id="WP_152762727.1">
    <property type="nucleotide sequence ID" value="NZ_WHNP01000026.1"/>
</dbReference>
<evidence type="ECO:0000256" key="1">
    <source>
        <dbReference type="SAM" id="MobiDB-lite"/>
    </source>
</evidence>
<organism evidence="2 3">
    <name type="scientific">Paraburkholderia franconis</name>
    <dbReference type="NCBI Taxonomy" id="2654983"/>
    <lineage>
        <taxon>Bacteria</taxon>
        <taxon>Pseudomonadati</taxon>
        <taxon>Pseudomonadota</taxon>
        <taxon>Betaproteobacteria</taxon>
        <taxon>Burkholderiales</taxon>
        <taxon>Burkholderiaceae</taxon>
        <taxon>Paraburkholderia</taxon>
    </lineage>
</organism>
<keyword evidence="3" id="KW-1185">Reference proteome</keyword>
<name>A0A7X1NEQ0_9BURK</name>
<evidence type="ECO:0000313" key="3">
    <source>
        <dbReference type="Proteomes" id="UP000484381"/>
    </source>
</evidence>
<accession>A0A7X1NEQ0</accession>
<dbReference type="EMBL" id="WHNP01000026">
    <property type="protein sequence ID" value="MPW20093.1"/>
    <property type="molecule type" value="Genomic_DNA"/>
</dbReference>
<reference evidence="2 3" key="1">
    <citation type="submission" date="2019-10" db="EMBL/GenBank/DDBJ databases">
        <title>Paraburkholderia sp. isolated from nodules of Mimosa pudica from Brazilian Atlantic Forest soils.</title>
        <authorList>
            <person name="Paulitsch F."/>
            <person name="Hungria M."/>
            <person name="Dall'Agnol R."/>
        </authorList>
    </citation>
    <scope>NUCLEOTIDE SEQUENCE [LARGE SCALE GENOMIC DNA]</scope>
    <source>
        <strain evidence="2 3">CNPSo 3157</strain>
    </source>
</reference>
<gene>
    <name evidence="2" type="ORF">GCT13_25185</name>
</gene>
<proteinExistence type="predicted"/>
<feature type="region of interest" description="Disordered" evidence="1">
    <location>
        <begin position="86"/>
        <end position="126"/>
    </location>
</feature>
<evidence type="ECO:0000313" key="2">
    <source>
        <dbReference type="EMBL" id="MPW20093.1"/>
    </source>
</evidence>
<dbReference type="AlphaFoldDB" id="A0A7X1NEQ0"/>
<comment type="caution">
    <text evidence="2">The sequence shown here is derived from an EMBL/GenBank/DDBJ whole genome shotgun (WGS) entry which is preliminary data.</text>
</comment>